<dbReference type="InterPro" id="IPR052911">
    <property type="entry name" value="Corrinoid_activation_enz"/>
</dbReference>
<dbReference type="Proteomes" id="UP000502996">
    <property type="component" value="Chromosome"/>
</dbReference>
<dbReference type="GO" id="GO:0051536">
    <property type="term" value="F:iron-sulfur cluster binding"/>
    <property type="evidence" value="ECO:0007669"/>
    <property type="project" value="InterPro"/>
</dbReference>
<dbReference type="Gene3D" id="3.30.420.480">
    <property type="entry name" value="Domain of unknown function (DUF4445)"/>
    <property type="match status" value="1"/>
</dbReference>
<dbReference type="Pfam" id="PF17650">
    <property type="entry name" value="RACo_linker"/>
    <property type="match status" value="1"/>
</dbReference>
<dbReference type="InterPro" id="IPR041414">
    <property type="entry name" value="Raco-like_middle"/>
</dbReference>
<feature type="region of interest" description="Disordered" evidence="1">
    <location>
        <begin position="1"/>
        <end position="32"/>
    </location>
</feature>
<dbReference type="PANTHER" id="PTHR42895:SF2">
    <property type="entry name" value="IRON-SULFUR CLUSTER PROTEIN"/>
    <property type="match status" value="1"/>
</dbReference>
<sequence length="659" mass="70071">MPPHEPGVTQPPDIDPEELRREGLVTPPGTDRVAHDGAGRVELAFTVEDTDPARTAEKKVRVPPGVTVFDSASWNGIAIDSTCGGHGTCHKCKVRLDRTEPVTRHDAKTFSADQLDAGWRLACLVKATSDLKVLVPPLTTRPKAATVGVGRQVILRPAVQKRYVKLAEPTLEDQVTDLDRLLAAITDLEPRADLHVLRRLPKVLREADFKVTAVIVDEELVDVEPGDTTEQRYAIAFDLGTTTVVATLLDLVTGTPVAVASMLNKQQPFGGDVISRISATMLDPLALERLQTAACQTLAQLAAQVCAEGEVDPAHVYEACIAGNATMTALVLGIDPEPLGVAPFIMSTPLPPTVLAEDLQLGLHPRARAVFFPALGAYVGGDIVAGMLASGMDRDKRTRLFIDVGTNCEIVLSDGDRIVSTAAPAGPAFEGGAIRCGMRAADGAIEVIKLDASGEQPVELGVIGDVEPKGLCGSGLVDAVAELVKVGLLDSSGRFVPEDVAKELAPALADRLTMIGQERVFVLHRPTVDASPEESVVLSQRDVRELQFAKAAISTGWTLLLEELGLEHRDIQQVLLAGSFGSYLSAASAVRIGLVPQLPVLRIVAAGNVAGEGAKMALLSVRERAGAQTLLEEVTYVELSDRPEFNDRFVEQLAFSHGG</sequence>
<dbReference type="PROSITE" id="PS51085">
    <property type="entry name" value="2FE2S_FER_2"/>
    <property type="match status" value="1"/>
</dbReference>
<dbReference type="Gene3D" id="3.10.20.30">
    <property type="match status" value="1"/>
</dbReference>
<dbReference type="CDD" id="cd00207">
    <property type="entry name" value="fer2"/>
    <property type="match status" value="1"/>
</dbReference>
<organism evidence="3 4">
    <name type="scientific">Nocardioides anomalus</name>
    <dbReference type="NCBI Taxonomy" id="2712223"/>
    <lineage>
        <taxon>Bacteria</taxon>
        <taxon>Bacillati</taxon>
        <taxon>Actinomycetota</taxon>
        <taxon>Actinomycetes</taxon>
        <taxon>Propionibacteriales</taxon>
        <taxon>Nocardioidaceae</taxon>
        <taxon>Nocardioides</taxon>
    </lineage>
</organism>
<dbReference type="Gene3D" id="3.10.20.880">
    <property type="match status" value="1"/>
</dbReference>
<dbReference type="InterPro" id="IPR040506">
    <property type="entry name" value="RACo_linker"/>
</dbReference>
<accession>A0A6G6WM32</accession>
<dbReference type="KEGG" id="nano:G5V58_23190"/>
<dbReference type="AlphaFoldDB" id="A0A6G6WM32"/>
<dbReference type="InterPro" id="IPR001041">
    <property type="entry name" value="2Fe-2S_ferredoxin-type"/>
</dbReference>
<keyword evidence="4" id="KW-1185">Reference proteome</keyword>
<dbReference type="InterPro" id="IPR036010">
    <property type="entry name" value="2Fe-2S_ferredoxin-like_sf"/>
</dbReference>
<dbReference type="InterPro" id="IPR042259">
    <property type="entry name" value="Raco-like_middle_sf"/>
</dbReference>
<name>A0A6G6WM32_9ACTN</name>
<evidence type="ECO:0000313" key="4">
    <source>
        <dbReference type="Proteomes" id="UP000502996"/>
    </source>
</evidence>
<feature type="domain" description="2Fe-2S ferredoxin-type" evidence="2">
    <location>
        <begin position="41"/>
        <end position="139"/>
    </location>
</feature>
<dbReference type="Pfam" id="PF00111">
    <property type="entry name" value="Fer2"/>
    <property type="match status" value="1"/>
</dbReference>
<evidence type="ECO:0000259" key="2">
    <source>
        <dbReference type="PROSITE" id="PS51085"/>
    </source>
</evidence>
<reference evidence="3 4" key="1">
    <citation type="submission" date="2020-02" db="EMBL/GenBank/DDBJ databases">
        <title>Full genome sequence of Nocardioides sp. R-3366.</title>
        <authorList>
            <person name="Im W.-T."/>
        </authorList>
    </citation>
    <scope>NUCLEOTIDE SEQUENCE [LARGE SCALE GENOMIC DNA]</scope>
    <source>
        <strain evidence="3 4">R-3366</strain>
    </source>
</reference>
<evidence type="ECO:0000313" key="3">
    <source>
        <dbReference type="EMBL" id="QIG46203.1"/>
    </source>
</evidence>
<dbReference type="Pfam" id="PF17651">
    <property type="entry name" value="Raco_middle"/>
    <property type="match status" value="1"/>
</dbReference>
<proteinExistence type="predicted"/>
<protein>
    <submittedName>
        <fullName evidence="3">DUF4445 domain-containing protein</fullName>
    </submittedName>
</protein>
<dbReference type="EMBL" id="CP049257">
    <property type="protein sequence ID" value="QIG46203.1"/>
    <property type="molecule type" value="Genomic_DNA"/>
</dbReference>
<dbReference type="InterPro" id="IPR027980">
    <property type="entry name" value="RACo_C"/>
</dbReference>
<dbReference type="Pfam" id="PF14574">
    <property type="entry name" value="RACo_C_ter"/>
    <property type="match status" value="1"/>
</dbReference>
<gene>
    <name evidence="3" type="ORF">G5V58_23190</name>
</gene>
<evidence type="ECO:0000256" key="1">
    <source>
        <dbReference type="SAM" id="MobiDB-lite"/>
    </source>
</evidence>
<dbReference type="SUPFAM" id="SSF54292">
    <property type="entry name" value="2Fe-2S ferredoxin-like"/>
    <property type="match status" value="1"/>
</dbReference>
<dbReference type="InterPro" id="IPR012675">
    <property type="entry name" value="Beta-grasp_dom_sf"/>
</dbReference>
<dbReference type="PANTHER" id="PTHR42895">
    <property type="entry name" value="IRON-SULFUR CLUSTER-BINDING PROTEIN-RELATED"/>
    <property type="match status" value="1"/>
</dbReference>